<evidence type="ECO:0000259" key="1">
    <source>
        <dbReference type="Pfam" id="PF25731"/>
    </source>
</evidence>
<evidence type="ECO:0000313" key="2">
    <source>
        <dbReference type="EMBL" id="DAF92010.1"/>
    </source>
</evidence>
<accession>A0A8S5UC85</accession>
<name>A0A8S5UC85_9CAUD</name>
<protein>
    <recommendedName>
        <fullName evidence="1">Crassvirus muzzle protein N-terminal region domain-containing protein</fullName>
    </recommendedName>
</protein>
<organism evidence="2">
    <name type="scientific">Podoviridae sp. ctZkC8</name>
    <dbReference type="NCBI Taxonomy" id="2825259"/>
    <lineage>
        <taxon>Viruses</taxon>
        <taxon>Duplodnaviria</taxon>
        <taxon>Heunggongvirae</taxon>
        <taxon>Uroviricota</taxon>
        <taxon>Caudoviricetes</taxon>
    </lineage>
</organism>
<proteinExistence type="predicted"/>
<dbReference type="Pfam" id="PF25731">
    <property type="entry name" value="crAss_MUZ"/>
    <property type="match status" value="1"/>
</dbReference>
<feature type="domain" description="Crassvirus muzzle protein N-terminal region" evidence="1">
    <location>
        <begin position="10"/>
        <end position="93"/>
    </location>
</feature>
<sequence length="93" mass="10443">MDVLNDTPLTSINDISTNSYESLLPPKISELIYGSLKAGKNQYAFQLYSKYKQQTSMSPLSRLINVVNIIDNFSEFNGAKEGDYTNMGIKLKI</sequence>
<reference evidence="2" key="1">
    <citation type="journal article" date="2021" name="Proc. Natl. Acad. Sci. U.S.A.">
        <title>A Catalog of Tens of Thousands of Viruses from Human Metagenomes Reveals Hidden Associations with Chronic Diseases.</title>
        <authorList>
            <person name="Tisza M.J."/>
            <person name="Buck C.B."/>
        </authorList>
    </citation>
    <scope>NUCLEOTIDE SEQUENCE</scope>
    <source>
        <strain evidence="2">CtZkC8</strain>
    </source>
</reference>
<dbReference type="InterPro" id="IPR057889">
    <property type="entry name" value="crAss_MUZ_N"/>
</dbReference>
<dbReference type="EMBL" id="BK016062">
    <property type="protein sequence ID" value="DAF92010.1"/>
    <property type="molecule type" value="Genomic_DNA"/>
</dbReference>